<name>A0AAU8BRU2_9VIRU</name>
<evidence type="ECO:0000313" key="1">
    <source>
        <dbReference type="EMBL" id="XCD23091.1"/>
    </source>
</evidence>
<proteinExistence type="predicted"/>
<accession>A0AAU8BRU2</accession>
<organism evidence="1">
    <name type="scientific">Downy mildew lesion associated ormycovirus 2</name>
    <dbReference type="NCBI Taxonomy" id="3162770"/>
    <lineage>
        <taxon>Viruses</taxon>
        <taxon>Riboviria</taxon>
        <taxon>Orthornavirae</taxon>
        <taxon>Orpoviricetes</taxon>
        <taxon>Bormycovirales</taxon>
        <taxon>Alphaormycoviridae</taxon>
        <taxon>Phormycovirus</taxon>
        <taxon>Phormycovirus plasmoparae</taxon>
    </lineage>
</organism>
<dbReference type="EMBL" id="PP940184">
    <property type="protein sequence ID" value="XCD23091.1"/>
    <property type="molecule type" value="Genomic_RNA"/>
</dbReference>
<protein>
    <submittedName>
        <fullName evidence="1">Uncharacterized protein</fullName>
    </submittedName>
</protein>
<sequence length="507" mass="59045">MSGKDFDPAAYLKRMTSGKTSNVKITTDPKRSVKSFEHYGIQPVTDKVLQSLNLTPEDLAFKTVSNDYEKQFIERFFTYEQKHLSESLACSIHGKTDVGIKKLLNFKGQKSFEKPPISNTASFALPSSWFEFRGKITLSDELSSKKFRELRPVYQSDKFENVLLFANDLPINEALRENFPVAKDIVLEDIPIFSEEDLHLINERYIKLLPFLMYLTASPKSSFIELIVRENGKLPYEMMNWVTAPNTRELRDHGCWTDHSIPLSYGPSLIMLETDLFIQASRISTDLKYVLNVLKLLYFVNHYQFPKEIYLDDEKISEIKRQFPSEFFESEIPYAEEQTQIYKSMKTIWTDETPRFSIKDQIEGNDQYLNYLESGLNGQEYYRGSLIQTAQILGPTWVPIEKNFLDIYNLRDAENRTTENLLIAQEKQRIETQKFNMAMEVKRYLYPEPLIDPAEVDFYQMDNENDFFDDEEGGFFGFDEFEQNLSEGMHRDLTDGEAGFPWDPGGS</sequence>
<reference evidence="1" key="1">
    <citation type="submission" date="2024-06" db="EMBL/GenBank/DDBJ databases">
        <authorList>
            <person name="Forgia M."/>
            <person name="Turina M."/>
        </authorList>
    </citation>
    <scope>NUCLEOTIDE SEQUENCE</scope>
    <source>
        <strain evidence="1">DMGE</strain>
    </source>
</reference>